<reference evidence="1" key="1">
    <citation type="submission" date="2023-03" db="EMBL/GenBank/DDBJ databases">
        <title>Chromosome-scale reference genome and RAD-based genetic map of yellow starthistle (Centaurea solstitialis) reveal putative structural variation and QTLs associated with invader traits.</title>
        <authorList>
            <person name="Reatini B."/>
            <person name="Cang F.A."/>
            <person name="Jiang Q."/>
            <person name="Mckibben M.T.W."/>
            <person name="Barker M.S."/>
            <person name="Rieseberg L.H."/>
            <person name="Dlugosch K.M."/>
        </authorList>
    </citation>
    <scope>NUCLEOTIDE SEQUENCE</scope>
    <source>
        <strain evidence="1">CAN-66</strain>
        <tissue evidence="1">Leaf</tissue>
    </source>
</reference>
<evidence type="ECO:0000313" key="1">
    <source>
        <dbReference type="EMBL" id="KAJ9537080.1"/>
    </source>
</evidence>
<sequence length="94" mass="11034">MEIRQVQTMVRNQGCRVGTPTHRLVKEAIGRSRVVHLTWAMVTRFHHLPVVWPVAMLMNVLRQWLFQEHEQELEGSRSAGSGVWEIIFEWLSMP</sequence>
<organism evidence="1 2">
    <name type="scientific">Centaurea solstitialis</name>
    <name type="common">yellow star-thistle</name>
    <dbReference type="NCBI Taxonomy" id="347529"/>
    <lineage>
        <taxon>Eukaryota</taxon>
        <taxon>Viridiplantae</taxon>
        <taxon>Streptophyta</taxon>
        <taxon>Embryophyta</taxon>
        <taxon>Tracheophyta</taxon>
        <taxon>Spermatophyta</taxon>
        <taxon>Magnoliopsida</taxon>
        <taxon>eudicotyledons</taxon>
        <taxon>Gunneridae</taxon>
        <taxon>Pentapetalae</taxon>
        <taxon>asterids</taxon>
        <taxon>campanulids</taxon>
        <taxon>Asterales</taxon>
        <taxon>Asteraceae</taxon>
        <taxon>Carduoideae</taxon>
        <taxon>Cardueae</taxon>
        <taxon>Centaureinae</taxon>
        <taxon>Centaurea</taxon>
    </lineage>
</organism>
<evidence type="ECO:0000313" key="2">
    <source>
        <dbReference type="Proteomes" id="UP001172457"/>
    </source>
</evidence>
<name>A0AA38W384_9ASTR</name>
<comment type="caution">
    <text evidence="1">The sequence shown here is derived from an EMBL/GenBank/DDBJ whole genome shotgun (WGS) entry which is preliminary data.</text>
</comment>
<keyword evidence="2" id="KW-1185">Reference proteome</keyword>
<dbReference type="AlphaFoldDB" id="A0AA38W384"/>
<protein>
    <submittedName>
        <fullName evidence="1">Uncharacterized protein</fullName>
    </submittedName>
</protein>
<dbReference type="Proteomes" id="UP001172457">
    <property type="component" value="Chromosome 8"/>
</dbReference>
<proteinExistence type="predicted"/>
<dbReference type="EMBL" id="JARYMX010000008">
    <property type="protein sequence ID" value="KAJ9537080.1"/>
    <property type="molecule type" value="Genomic_DNA"/>
</dbReference>
<gene>
    <name evidence="1" type="ORF">OSB04_029813</name>
</gene>
<accession>A0AA38W384</accession>